<protein>
    <submittedName>
        <fullName evidence="4">Uncharacterized protein</fullName>
    </submittedName>
</protein>
<dbReference type="PROSITE" id="PS50005">
    <property type="entry name" value="TPR"/>
    <property type="match status" value="1"/>
</dbReference>
<dbReference type="Gramene" id="TRITD6Av1G194780.10">
    <property type="protein sequence ID" value="TRITD6Av1G194780.10"/>
    <property type="gene ID" value="TRITD6Av1G194780"/>
</dbReference>
<dbReference type="SUPFAM" id="SSF48452">
    <property type="entry name" value="TPR-like"/>
    <property type="match status" value="2"/>
</dbReference>
<reference evidence="4 5" key="1">
    <citation type="submission" date="2017-09" db="EMBL/GenBank/DDBJ databases">
        <authorList>
            <consortium name="International Durum Wheat Genome Sequencing Consortium (IDWGSC)"/>
            <person name="Milanesi L."/>
        </authorList>
    </citation>
    <scope>NUCLEOTIDE SEQUENCE [LARGE SCALE GENOMIC DNA]</scope>
    <source>
        <strain evidence="5">cv. Svevo</strain>
    </source>
</reference>
<dbReference type="GO" id="GO:0006368">
    <property type="term" value="P:transcription elongation by RNA polymerase II"/>
    <property type="evidence" value="ECO:0007669"/>
    <property type="project" value="TreeGrafter"/>
</dbReference>
<evidence type="ECO:0000256" key="1">
    <source>
        <dbReference type="ARBA" id="ARBA00022737"/>
    </source>
</evidence>
<dbReference type="Gene3D" id="1.25.40.10">
    <property type="entry name" value="Tetratricopeptide repeat domain"/>
    <property type="match status" value="1"/>
</dbReference>
<feature type="repeat" description="TPR" evidence="3">
    <location>
        <begin position="207"/>
        <end position="240"/>
    </location>
</feature>
<dbReference type="InterPro" id="IPR019734">
    <property type="entry name" value="TPR_rpt"/>
</dbReference>
<dbReference type="InterPro" id="IPR011990">
    <property type="entry name" value="TPR-like_helical_dom_sf"/>
</dbReference>
<evidence type="ECO:0000256" key="2">
    <source>
        <dbReference type="ARBA" id="ARBA00022803"/>
    </source>
</evidence>
<dbReference type="FunFam" id="1.25.40.10:FF:000328">
    <property type="entry name" value="protein CTR9 homolog"/>
    <property type="match status" value="1"/>
</dbReference>
<sequence length="362" mass="41134">MASVYIPVQGTEEEVRVALDHLPADASDILDILKAEQAPLHLWLIIAREYFKQGKLEQFRQILEEGSGPEIDDYYADVKYERIAILNALGAFHTFLGKAEKAPQKEVHFKDATQYYNRASRIDETEPSTWIGRGQLCVAKGELQMASDSFKIVLDEDGDNFPALLGQASVYFLMGDTEQQHKKALECYKNSLELYKRALRGYADCPAAVRLGIAFCRYKLGQLDRARQAFDRVLQLDPENFDALVALAIMDLQTNEAGEIRSGMEKMRRAFEIYPYCTLALNHLANHYFFTGQHFVVEQLSETALSSSSHGLLKSQSYYNLARSYHSKGDFETAGRYYMVSVKEVNKPQDFVLPFVALVKYN</sequence>
<dbReference type="Proteomes" id="UP000324705">
    <property type="component" value="Chromosome 6A"/>
</dbReference>
<dbReference type="AlphaFoldDB" id="A0A9R0Y888"/>
<proteinExistence type="predicted"/>
<keyword evidence="1" id="KW-0677">Repeat</keyword>
<accession>A0A9R0Y888</accession>
<organism evidence="4 5">
    <name type="scientific">Triticum turgidum subsp. durum</name>
    <name type="common">Durum wheat</name>
    <name type="synonym">Triticum durum</name>
    <dbReference type="NCBI Taxonomy" id="4567"/>
    <lineage>
        <taxon>Eukaryota</taxon>
        <taxon>Viridiplantae</taxon>
        <taxon>Streptophyta</taxon>
        <taxon>Embryophyta</taxon>
        <taxon>Tracheophyta</taxon>
        <taxon>Spermatophyta</taxon>
        <taxon>Magnoliopsida</taxon>
        <taxon>Liliopsida</taxon>
        <taxon>Poales</taxon>
        <taxon>Poaceae</taxon>
        <taxon>BOP clade</taxon>
        <taxon>Pooideae</taxon>
        <taxon>Triticodae</taxon>
        <taxon>Triticeae</taxon>
        <taxon>Triticinae</taxon>
        <taxon>Triticum</taxon>
    </lineage>
</organism>
<dbReference type="PANTHER" id="PTHR14027:SF2">
    <property type="entry name" value="RNA POLYMERASE-ASSOCIATED PROTEIN CTR9 HOMOLOG"/>
    <property type="match status" value="1"/>
</dbReference>
<gene>
    <name evidence="4" type="ORF">TRITD_6Av1G194780</name>
</gene>
<evidence type="ECO:0000313" key="5">
    <source>
        <dbReference type="Proteomes" id="UP000324705"/>
    </source>
</evidence>
<keyword evidence="2 3" id="KW-0802">TPR repeat</keyword>
<evidence type="ECO:0000256" key="3">
    <source>
        <dbReference type="PROSITE-ProRule" id="PRU00339"/>
    </source>
</evidence>
<dbReference type="Pfam" id="PF13424">
    <property type="entry name" value="TPR_12"/>
    <property type="match status" value="1"/>
</dbReference>
<keyword evidence="5" id="KW-1185">Reference proteome</keyword>
<dbReference type="EMBL" id="LT934121">
    <property type="protein sequence ID" value="VAI49718.1"/>
    <property type="molecule type" value="Genomic_DNA"/>
</dbReference>
<evidence type="ECO:0000313" key="4">
    <source>
        <dbReference type="EMBL" id="VAI49718.1"/>
    </source>
</evidence>
<dbReference type="InterPro" id="IPR031101">
    <property type="entry name" value="Ctr9"/>
</dbReference>
<dbReference type="GO" id="GO:0000993">
    <property type="term" value="F:RNA polymerase II complex binding"/>
    <property type="evidence" value="ECO:0007669"/>
    <property type="project" value="TreeGrafter"/>
</dbReference>
<dbReference type="Pfam" id="PF13181">
    <property type="entry name" value="TPR_8"/>
    <property type="match status" value="1"/>
</dbReference>
<dbReference type="PANTHER" id="PTHR14027">
    <property type="entry name" value="RNA POLYMERASE-ASSOCIATED PROTEIN CTR9"/>
    <property type="match status" value="1"/>
</dbReference>
<name>A0A9R0Y888_TRITD</name>
<dbReference type="SMART" id="SM00028">
    <property type="entry name" value="TPR"/>
    <property type="match status" value="4"/>
</dbReference>
<dbReference type="GO" id="GO:0016593">
    <property type="term" value="C:Cdc73/Paf1 complex"/>
    <property type="evidence" value="ECO:0007669"/>
    <property type="project" value="TreeGrafter"/>
</dbReference>
<dbReference type="GO" id="GO:0006355">
    <property type="term" value="P:regulation of DNA-templated transcription"/>
    <property type="evidence" value="ECO:0007669"/>
    <property type="project" value="InterPro"/>
</dbReference>